<gene>
    <name evidence="3" type="ORF">SPTER_47390</name>
</gene>
<keyword evidence="1" id="KW-1133">Transmembrane helix</keyword>
<feature type="domain" description="TadE-like" evidence="2">
    <location>
        <begin position="13"/>
        <end position="55"/>
    </location>
</feature>
<organism evidence="3 4">
    <name type="scientific">Sporomusa termitida</name>
    <dbReference type="NCBI Taxonomy" id="2377"/>
    <lineage>
        <taxon>Bacteria</taxon>
        <taxon>Bacillati</taxon>
        <taxon>Bacillota</taxon>
        <taxon>Negativicutes</taxon>
        <taxon>Selenomonadales</taxon>
        <taxon>Sporomusaceae</taxon>
        <taxon>Sporomusa</taxon>
    </lineage>
</organism>
<accession>A0A517E0X2</accession>
<name>A0A517E0X2_9FIRM</name>
<keyword evidence="1" id="KW-0812">Transmembrane</keyword>
<protein>
    <submittedName>
        <fullName evidence="3">TadE-like protein</fullName>
    </submittedName>
</protein>
<evidence type="ECO:0000313" key="3">
    <source>
        <dbReference type="EMBL" id="QDR83257.1"/>
    </source>
</evidence>
<dbReference type="Pfam" id="PF07811">
    <property type="entry name" value="TadE"/>
    <property type="match status" value="1"/>
</dbReference>
<dbReference type="AlphaFoldDB" id="A0A517E0X2"/>
<dbReference type="InterPro" id="IPR012495">
    <property type="entry name" value="TadE-like_dom"/>
</dbReference>
<keyword evidence="1" id="KW-0472">Membrane</keyword>
<evidence type="ECO:0000259" key="2">
    <source>
        <dbReference type="Pfam" id="PF07811"/>
    </source>
</evidence>
<sequence>MMSITRYCKQKRGQVSLQTAVVLPVLVLFLLSLFEFGQVMNQYLVITAAARVGARSAAVSDDFAARAAVNQAVASIGNNDLLVSIGYANGKRAQGESVTVTVSKPITVITPVLRDIINQAFMPEPLTLSGQSVMRVEVP</sequence>
<dbReference type="KEGG" id="sted:SPTER_47390"/>
<evidence type="ECO:0000256" key="1">
    <source>
        <dbReference type="SAM" id="Phobius"/>
    </source>
</evidence>
<reference evidence="3 4" key="1">
    <citation type="submission" date="2019-02" db="EMBL/GenBank/DDBJ databases">
        <title>Closed genome of Sporomusa termitida DSM 4440.</title>
        <authorList>
            <person name="Poehlein A."/>
            <person name="Daniel R."/>
        </authorList>
    </citation>
    <scope>NUCLEOTIDE SEQUENCE [LARGE SCALE GENOMIC DNA]</scope>
    <source>
        <strain evidence="3 4">DSM 4440</strain>
    </source>
</reference>
<keyword evidence="4" id="KW-1185">Reference proteome</keyword>
<dbReference type="Proteomes" id="UP000320776">
    <property type="component" value="Chromosome"/>
</dbReference>
<feature type="transmembrane region" description="Helical" evidence="1">
    <location>
        <begin position="15"/>
        <end position="34"/>
    </location>
</feature>
<dbReference type="RefSeq" id="WP_144352561.1">
    <property type="nucleotide sequence ID" value="NZ_CP036259.1"/>
</dbReference>
<dbReference type="EMBL" id="CP036259">
    <property type="protein sequence ID" value="QDR83257.1"/>
    <property type="molecule type" value="Genomic_DNA"/>
</dbReference>
<dbReference type="OrthoDB" id="1683505at2"/>
<evidence type="ECO:0000313" key="4">
    <source>
        <dbReference type="Proteomes" id="UP000320776"/>
    </source>
</evidence>
<proteinExistence type="predicted"/>